<dbReference type="AlphaFoldDB" id="A0A6A6FLN9"/>
<organism evidence="2 3">
    <name type="scientific">Cercospora zeae-maydis SCOH1-5</name>
    <dbReference type="NCBI Taxonomy" id="717836"/>
    <lineage>
        <taxon>Eukaryota</taxon>
        <taxon>Fungi</taxon>
        <taxon>Dikarya</taxon>
        <taxon>Ascomycota</taxon>
        <taxon>Pezizomycotina</taxon>
        <taxon>Dothideomycetes</taxon>
        <taxon>Dothideomycetidae</taxon>
        <taxon>Mycosphaerellales</taxon>
        <taxon>Mycosphaerellaceae</taxon>
        <taxon>Cercospora</taxon>
    </lineage>
</organism>
<feature type="signal peptide" evidence="1">
    <location>
        <begin position="1"/>
        <end position="19"/>
    </location>
</feature>
<protein>
    <submittedName>
        <fullName evidence="2">Uncharacterized protein</fullName>
    </submittedName>
</protein>
<reference evidence="2" key="1">
    <citation type="journal article" date="2020" name="Stud. Mycol.">
        <title>101 Dothideomycetes genomes: a test case for predicting lifestyles and emergence of pathogens.</title>
        <authorList>
            <person name="Haridas S."/>
            <person name="Albert R."/>
            <person name="Binder M."/>
            <person name="Bloem J."/>
            <person name="Labutti K."/>
            <person name="Salamov A."/>
            <person name="Andreopoulos B."/>
            <person name="Baker S."/>
            <person name="Barry K."/>
            <person name="Bills G."/>
            <person name="Bluhm B."/>
            <person name="Cannon C."/>
            <person name="Castanera R."/>
            <person name="Culley D."/>
            <person name="Daum C."/>
            <person name="Ezra D."/>
            <person name="Gonzalez J."/>
            <person name="Henrissat B."/>
            <person name="Kuo A."/>
            <person name="Liang C."/>
            <person name="Lipzen A."/>
            <person name="Lutzoni F."/>
            <person name="Magnuson J."/>
            <person name="Mondo S."/>
            <person name="Nolan M."/>
            <person name="Ohm R."/>
            <person name="Pangilinan J."/>
            <person name="Park H.-J."/>
            <person name="Ramirez L."/>
            <person name="Alfaro M."/>
            <person name="Sun H."/>
            <person name="Tritt A."/>
            <person name="Yoshinaga Y."/>
            <person name="Zwiers L.-H."/>
            <person name="Turgeon B."/>
            <person name="Goodwin S."/>
            <person name="Spatafora J."/>
            <person name="Crous P."/>
            <person name="Grigoriev I."/>
        </authorList>
    </citation>
    <scope>NUCLEOTIDE SEQUENCE</scope>
    <source>
        <strain evidence="2">SCOH1-5</strain>
    </source>
</reference>
<sequence>MQISTVFTILAAVTSSVLAHPEGLQLRTESGVKVFRRIDGCAFCLGAFGFGPLPITTSAECCCQNCPCYGNKDWCT</sequence>
<evidence type="ECO:0000256" key="1">
    <source>
        <dbReference type="SAM" id="SignalP"/>
    </source>
</evidence>
<dbReference type="EMBL" id="ML992668">
    <property type="protein sequence ID" value="KAF2214224.1"/>
    <property type="molecule type" value="Genomic_DNA"/>
</dbReference>
<dbReference type="Proteomes" id="UP000799539">
    <property type="component" value="Unassembled WGS sequence"/>
</dbReference>
<evidence type="ECO:0000313" key="3">
    <source>
        <dbReference type="Proteomes" id="UP000799539"/>
    </source>
</evidence>
<evidence type="ECO:0000313" key="2">
    <source>
        <dbReference type="EMBL" id="KAF2214224.1"/>
    </source>
</evidence>
<feature type="chain" id="PRO_5025331673" evidence="1">
    <location>
        <begin position="20"/>
        <end position="76"/>
    </location>
</feature>
<proteinExistence type="predicted"/>
<keyword evidence="1" id="KW-0732">Signal</keyword>
<gene>
    <name evidence="2" type="ORF">CERZMDRAFT_95496</name>
</gene>
<name>A0A6A6FLN9_9PEZI</name>
<keyword evidence="3" id="KW-1185">Reference proteome</keyword>
<accession>A0A6A6FLN9</accession>